<dbReference type="OrthoDB" id="2535105at2759"/>
<dbReference type="PANTHER" id="PTHR40465">
    <property type="entry name" value="CHROMOSOME 1, WHOLE GENOME SHOTGUN SEQUENCE"/>
    <property type="match status" value="1"/>
</dbReference>
<dbReference type="STRING" id="742152.A0A2H3IUG5"/>
<feature type="transmembrane region" description="Helical" evidence="1">
    <location>
        <begin position="271"/>
        <end position="290"/>
    </location>
</feature>
<feature type="domain" description="DUF6534" evidence="2">
    <location>
        <begin position="206"/>
        <end position="292"/>
    </location>
</feature>
<dbReference type="AlphaFoldDB" id="A0A2H3IUG5"/>
<proteinExistence type="predicted"/>
<feature type="transmembrane region" description="Helical" evidence="1">
    <location>
        <begin position="142"/>
        <end position="163"/>
    </location>
</feature>
<evidence type="ECO:0000256" key="1">
    <source>
        <dbReference type="SAM" id="Phobius"/>
    </source>
</evidence>
<keyword evidence="4" id="KW-1185">Reference proteome</keyword>
<feature type="transmembrane region" description="Helical" evidence="1">
    <location>
        <begin position="234"/>
        <end position="259"/>
    </location>
</feature>
<dbReference type="EMBL" id="KB467831">
    <property type="protein sequence ID" value="PCH33065.1"/>
    <property type="molecule type" value="Genomic_DNA"/>
</dbReference>
<evidence type="ECO:0000313" key="4">
    <source>
        <dbReference type="Proteomes" id="UP000218811"/>
    </source>
</evidence>
<dbReference type="PANTHER" id="PTHR40465:SF1">
    <property type="entry name" value="DUF6534 DOMAIN-CONTAINING PROTEIN"/>
    <property type="match status" value="1"/>
</dbReference>
<keyword evidence="1" id="KW-1133">Transmembrane helix</keyword>
<dbReference type="InterPro" id="IPR045339">
    <property type="entry name" value="DUF6534"/>
</dbReference>
<name>A0A2H3IUG5_WOLCO</name>
<feature type="transmembrane region" description="Helical" evidence="1">
    <location>
        <begin position="195"/>
        <end position="222"/>
    </location>
</feature>
<dbReference type="Proteomes" id="UP000218811">
    <property type="component" value="Unassembled WGS sequence"/>
</dbReference>
<organism evidence="3 4">
    <name type="scientific">Wolfiporia cocos (strain MD-104)</name>
    <name type="common">Brown rot fungus</name>
    <dbReference type="NCBI Taxonomy" id="742152"/>
    <lineage>
        <taxon>Eukaryota</taxon>
        <taxon>Fungi</taxon>
        <taxon>Dikarya</taxon>
        <taxon>Basidiomycota</taxon>
        <taxon>Agaricomycotina</taxon>
        <taxon>Agaricomycetes</taxon>
        <taxon>Polyporales</taxon>
        <taxon>Phaeolaceae</taxon>
        <taxon>Wolfiporia</taxon>
    </lineage>
</organism>
<accession>A0A2H3IUG5</accession>
<feature type="transmembrane region" description="Helical" evidence="1">
    <location>
        <begin position="73"/>
        <end position="95"/>
    </location>
</feature>
<protein>
    <recommendedName>
        <fullName evidence="2">DUF6534 domain-containing protein</fullName>
    </recommendedName>
</protein>
<keyword evidence="1" id="KW-0812">Transmembrane</keyword>
<evidence type="ECO:0000259" key="2">
    <source>
        <dbReference type="Pfam" id="PF20152"/>
    </source>
</evidence>
<gene>
    <name evidence="3" type="ORF">WOLCODRAFT_147172</name>
</gene>
<dbReference type="OMA" id="MPESHTH"/>
<keyword evidence="1" id="KW-0472">Membrane</keyword>
<evidence type="ECO:0000313" key="3">
    <source>
        <dbReference type="EMBL" id="PCH33065.1"/>
    </source>
</evidence>
<feature type="transmembrane region" description="Helical" evidence="1">
    <location>
        <begin position="18"/>
        <end position="37"/>
    </location>
</feature>
<feature type="transmembrane region" description="Helical" evidence="1">
    <location>
        <begin position="115"/>
        <end position="135"/>
    </location>
</feature>
<reference evidence="3 4" key="1">
    <citation type="journal article" date="2012" name="Science">
        <title>The Paleozoic origin of enzymatic lignin decomposition reconstructed from 31 fungal genomes.</title>
        <authorList>
            <person name="Floudas D."/>
            <person name="Binder M."/>
            <person name="Riley R."/>
            <person name="Barry K."/>
            <person name="Blanchette R.A."/>
            <person name="Henrissat B."/>
            <person name="Martinez A.T."/>
            <person name="Otillar R."/>
            <person name="Spatafora J.W."/>
            <person name="Yadav J.S."/>
            <person name="Aerts A."/>
            <person name="Benoit I."/>
            <person name="Boyd A."/>
            <person name="Carlson A."/>
            <person name="Copeland A."/>
            <person name="Coutinho P.M."/>
            <person name="de Vries R.P."/>
            <person name="Ferreira P."/>
            <person name="Findley K."/>
            <person name="Foster B."/>
            <person name="Gaskell J."/>
            <person name="Glotzer D."/>
            <person name="Gorecki P."/>
            <person name="Heitman J."/>
            <person name="Hesse C."/>
            <person name="Hori C."/>
            <person name="Igarashi K."/>
            <person name="Jurgens J.A."/>
            <person name="Kallen N."/>
            <person name="Kersten P."/>
            <person name="Kohler A."/>
            <person name="Kuees U."/>
            <person name="Kumar T.K.A."/>
            <person name="Kuo A."/>
            <person name="LaButti K."/>
            <person name="Larrondo L.F."/>
            <person name="Lindquist E."/>
            <person name="Ling A."/>
            <person name="Lombard V."/>
            <person name="Lucas S."/>
            <person name="Lundell T."/>
            <person name="Martin R."/>
            <person name="McLaughlin D.J."/>
            <person name="Morgenstern I."/>
            <person name="Morin E."/>
            <person name="Murat C."/>
            <person name="Nagy L.G."/>
            <person name="Nolan M."/>
            <person name="Ohm R.A."/>
            <person name="Patyshakuliyeva A."/>
            <person name="Rokas A."/>
            <person name="Ruiz-Duenas F.J."/>
            <person name="Sabat G."/>
            <person name="Salamov A."/>
            <person name="Samejima M."/>
            <person name="Schmutz J."/>
            <person name="Slot J.C."/>
            <person name="St John F."/>
            <person name="Stenlid J."/>
            <person name="Sun H."/>
            <person name="Sun S."/>
            <person name="Syed K."/>
            <person name="Tsang A."/>
            <person name="Wiebenga A."/>
            <person name="Young D."/>
            <person name="Pisabarro A."/>
            <person name="Eastwood D.C."/>
            <person name="Martin F."/>
            <person name="Cullen D."/>
            <person name="Grigoriev I.V."/>
            <person name="Hibbett D.S."/>
        </authorList>
    </citation>
    <scope>NUCLEOTIDE SEQUENCE [LARGE SCALE GENOMIC DNA]</scope>
    <source>
        <strain evidence="3 4">MD-104</strain>
    </source>
</reference>
<sequence length="363" mass="40436">MSAEAALQDVVRSTMGPLLLGLVFSATFFGITLLQTYQYYDRYWNDTKWLKSFVAVIRSVIAYSIVHAFKTQFILSILDALQLMTVIHANWWYLIQNYGDPDALGMVPWSLGLETGLTSSIGFCVQGFFAMRVWILSHGSRVVTGLIALFTIAQFALGIYYTAREFVSSRISEESNTNMRVIRQRTALAAAIQPIIWASTSALACSIAGDVLITVSMCFFLYRSRSGVAKTDKMIHVLIKYTVNTGLITTIAAVCTITLSEVLPNSYWDTISYFVVSKCYVNSTLATLNAREKLRNQRRWHVESTQSTQPPIFSTFQPAMVNILQNSFADSEFSSMPESHTHVASQSKAKTCSSNLDTIGMAV</sequence>
<dbReference type="Pfam" id="PF20152">
    <property type="entry name" value="DUF6534"/>
    <property type="match status" value="1"/>
</dbReference>